<dbReference type="AlphaFoldDB" id="K3W8Z2"/>
<organism evidence="2 3">
    <name type="scientific">Globisporangium ultimum (strain ATCC 200006 / CBS 805.95 / DAOM BR144)</name>
    <name type="common">Pythium ultimum</name>
    <dbReference type="NCBI Taxonomy" id="431595"/>
    <lineage>
        <taxon>Eukaryota</taxon>
        <taxon>Sar</taxon>
        <taxon>Stramenopiles</taxon>
        <taxon>Oomycota</taxon>
        <taxon>Peronosporomycetes</taxon>
        <taxon>Pythiales</taxon>
        <taxon>Pythiaceae</taxon>
        <taxon>Globisporangium</taxon>
    </lineage>
</organism>
<protein>
    <recommendedName>
        <fullName evidence="4">ABC transporter domain-containing protein</fullName>
    </recommendedName>
</protein>
<dbReference type="InParanoid" id="K3W8Z2"/>
<dbReference type="eggNOG" id="KOG0065">
    <property type="taxonomic scope" value="Eukaryota"/>
</dbReference>
<proteinExistence type="predicted"/>
<dbReference type="VEuPathDB" id="FungiDB:PYU1_G001433"/>
<sequence length="129" mass="13845">MATKPGDQQKPAISYESGKALMAHGPQVLNEHLATRIEAALGRALPQMEVRFNNLSVTADIIVAEEKSDTPELPTLTNTVKKVFKGMSKANNNAVRKEILKNVSGSFKPGTITLLLGQPSSGKSSLMRS</sequence>
<reference evidence="3" key="1">
    <citation type="journal article" date="2010" name="Genome Biol.">
        <title>Genome sequence of the necrotrophic plant pathogen Pythium ultimum reveals original pathogenicity mechanisms and effector repertoire.</title>
        <authorList>
            <person name="Levesque C.A."/>
            <person name="Brouwer H."/>
            <person name="Cano L."/>
            <person name="Hamilton J.P."/>
            <person name="Holt C."/>
            <person name="Huitema E."/>
            <person name="Raffaele S."/>
            <person name="Robideau G.P."/>
            <person name="Thines M."/>
            <person name="Win J."/>
            <person name="Zerillo M.M."/>
            <person name="Beakes G.W."/>
            <person name="Boore J.L."/>
            <person name="Busam D."/>
            <person name="Dumas B."/>
            <person name="Ferriera S."/>
            <person name="Fuerstenberg S.I."/>
            <person name="Gachon C.M."/>
            <person name="Gaulin E."/>
            <person name="Govers F."/>
            <person name="Grenville-Briggs L."/>
            <person name="Horner N."/>
            <person name="Hostetler J."/>
            <person name="Jiang R.H."/>
            <person name="Johnson J."/>
            <person name="Krajaejun T."/>
            <person name="Lin H."/>
            <person name="Meijer H.J."/>
            <person name="Moore B."/>
            <person name="Morris P."/>
            <person name="Phuntmart V."/>
            <person name="Puiu D."/>
            <person name="Shetty J."/>
            <person name="Stajich J.E."/>
            <person name="Tripathy S."/>
            <person name="Wawra S."/>
            <person name="van West P."/>
            <person name="Whitty B.R."/>
            <person name="Coutinho P.M."/>
            <person name="Henrissat B."/>
            <person name="Martin F."/>
            <person name="Thomas P.D."/>
            <person name="Tyler B.M."/>
            <person name="De Vries R.P."/>
            <person name="Kamoun S."/>
            <person name="Yandell M."/>
            <person name="Tisserat N."/>
            <person name="Buell C.R."/>
        </authorList>
    </citation>
    <scope>NUCLEOTIDE SEQUENCE</scope>
    <source>
        <strain evidence="3">DAOM:BR144</strain>
    </source>
</reference>
<keyword evidence="1" id="KW-0813">Transport</keyword>
<evidence type="ECO:0008006" key="4">
    <source>
        <dbReference type="Google" id="ProtNLM"/>
    </source>
</evidence>
<dbReference type="STRING" id="431595.K3W8Z2"/>
<evidence type="ECO:0000313" key="3">
    <source>
        <dbReference type="Proteomes" id="UP000019132"/>
    </source>
</evidence>
<dbReference type="OMA" id="ALMDCGP"/>
<reference evidence="2" key="3">
    <citation type="submission" date="2015-02" db="UniProtKB">
        <authorList>
            <consortium name="EnsemblProtists"/>
        </authorList>
    </citation>
    <scope>IDENTIFICATION</scope>
    <source>
        <strain evidence="2">DAOM BR144</strain>
    </source>
</reference>
<dbReference type="PANTHER" id="PTHR19241">
    <property type="entry name" value="ATP-BINDING CASSETTE TRANSPORTER"/>
    <property type="match status" value="1"/>
</dbReference>
<accession>K3W8Z2</accession>
<reference evidence="3" key="2">
    <citation type="submission" date="2010-04" db="EMBL/GenBank/DDBJ databases">
        <authorList>
            <person name="Buell R."/>
            <person name="Hamilton J."/>
            <person name="Hostetler J."/>
        </authorList>
    </citation>
    <scope>NUCLEOTIDE SEQUENCE [LARGE SCALE GENOMIC DNA]</scope>
    <source>
        <strain evidence="3">DAOM:BR144</strain>
    </source>
</reference>
<keyword evidence="3" id="KW-1185">Reference proteome</keyword>
<dbReference type="Gene3D" id="3.40.50.300">
    <property type="entry name" value="P-loop containing nucleotide triphosphate hydrolases"/>
    <property type="match status" value="1"/>
</dbReference>
<dbReference type="EnsemblProtists" id="PYU1_T001433">
    <property type="protein sequence ID" value="PYU1_T001433"/>
    <property type="gene ID" value="PYU1_G001433"/>
</dbReference>
<evidence type="ECO:0000256" key="1">
    <source>
        <dbReference type="ARBA" id="ARBA00022448"/>
    </source>
</evidence>
<dbReference type="HOGENOM" id="CLU_000604_91_1_1"/>
<dbReference type="Proteomes" id="UP000019132">
    <property type="component" value="Unassembled WGS sequence"/>
</dbReference>
<dbReference type="EMBL" id="GL376626">
    <property type="status" value="NOT_ANNOTATED_CDS"/>
    <property type="molecule type" value="Genomic_DNA"/>
</dbReference>
<name>K3W8Z2_GLOUD</name>
<evidence type="ECO:0000313" key="2">
    <source>
        <dbReference type="EnsemblProtists" id="PYU1_T001433"/>
    </source>
</evidence>
<dbReference type="InterPro" id="IPR027417">
    <property type="entry name" value="P-loop_NTPase"/>
</dbReference>
<dbReference type="SUPFAM" id="SSF52540">
    <property type="entry name" value="P-loop containing nucleoside triphosphate hydrolases"/>
    <property type="match status" value="1"/>
</dbReference>